<dbReference type="EMBL" id="CAMXCT030004680">
    <property type="protein sequence ID" value="CAL4797272.1"/>
    <property type="molecule type" value="Genomic_DNA"/>
</dbReference>
<feature type="compositionally biased region" description="Basic and acidic residues" evidence="2">
    <location>
        <begin position="967"/>
        <end position="996"/>
    </location>
</feature>
<reference evidence="4" key="1">
    <citation type="submission" date="2022-10" db="EMBL/GenBank/DDBJ databases">
        <authorList>
            <person name="Chen Y."/>
            <person name="Dougan E. K."/>
            <person name="Chan C."/>
            <person name="Rhodes N."/>
            <person name="Thang M."/>
        </authorList>
    </citation>
    <scope>NUCLEOTIDE SEQUENCE</scope>
</reference>
<proteinExistence type="predicted"/>
<evidence type="ECO:0000256" key="2">
    <source>
        <dbReference type="SAM" id="MobiDB-lite"/>
    </source>
</evidence>
<dbReference type="InterPro" id="IPR011010">
    <property type="entry name" value="DNA_brk_join_enz"/>
</dbReference>
<dbReference type="Gene3D" id="1.10.443.10">
    <property type="entry name" value="Intergrase catalytic core"/>
    <property type="match status" value="1"/>
</dbReference>
<dbReference type="GO" id="GO:0003677">
    <property type="term" value="F:DNA binding"/>
    <property type="evidence" value="ECO:0007669"/>
    <property type="project" value="InterPro"/>
</dbReference>
<feature type="transmembrane region" description="Helical" evidence="3">
    <location>
        <begin position="1689"/>
        <end position="1710"/>
    </location>
</feature>
<evidence type="ECO:0000313" key="6">
    <source>
        <dbReference type="Proteomes" id="UP001152797"/>
    </source>
</evidence>
<reference evidence="5" key="2">
    <citation type="submission" date="2024-04" db="EMBL/GenBank/DDBJ databases">
        <authorList>
            <person name="Chen Y."/>
            <person name="Shah S."/>
            <person name="Dougan E. K."/>
            <person name="Thang M."/>
            <person name="Chan C."/>
        </authorList>
    </citation>
    <scope>NUCLEOTIDE SEQUENCE [LARGE SCALE GENOMIC DNA]</scope>
</reference>
<protein>
    <submittedName>
        <fullName evidence="4">Uncharacterized protein</fullName>
    </submittedName>
</protein>
<dbReference type="SUPFAM" id="SSF56349">
    <property type="entry name" value="DNA breaking-rejoining enzymes"/>
    <property type="match status" value="1"/>
</dbReference>
<organism evidence="4">
    <name type="scientific">Cladocopium goreaui</name>
    <dbReference type="NCBI Taxonomy" id="2562237"/>
    <lineage>
        <taxon>Eukaryota</taxon>
        <taxon>Sar</taxon>
        <taxon>Alveolata</taxon>
        <taxon>Dinophyceae</taxon>
        <taxon>Suessiales</taxon>
        <taxon>Symbiodiniaceae</taxon>
        <taxon>Cladocopium</taxon>
    </lineage>
</organism>
<evidence type="ECO:0000313" key="5">
    <source>
        <dbReference type="EMBL" id="CAL1163335.1"/>
    </source>
</evidence>
<evidence type="ECO:0000256" key="3">
    <source>
        <dbReference type="SAM" id="Phobius"/>
    </source>
</evidence>
<feature type="compositionally biased region" description="Basic residues" evidence="2">
    <location>
        <begin position="669"/>
        <end position="681"/>
    </location>
</feature>
<keyword evidence="6" id="KW-1185">Reference proteome</keyword>
<evidence type="ECO:0000313" key="4">
    <source>
        <dbReference type="EMBL" id="CAI4009960.1"/>
    </source>
</evidence>
<dbReference type="Proteomes" id="UP001152797">
    <property type="component" value="Unassembled WGS sequence"/>
</dbReference>
<dbReference type="OrthoDB" id="449332at2759"/>
<dbReference type="EMBL" id="CAMXCT020004680">
    <property type="protein sequence ID" value="CAL1163335.1"/>
    <property type="molecule type" value="Genomic_DNA"/>
</dbReference>
<gene>
    <name evidence="4" type="ORF">C1SCF055_LOCUS35283</name>
</gene>
<accession>A0A9P1DHT2</accession>
<evidence type="ECO:0000256" key="1">
    <source>
        <dbReference type="ARBA" id="ARBA00023172"/>
    </source>
</evidence>
<feature type="region of interest" description="Disordered" evidence="2">
    <location>
        <begin position="966"/>
        <end position="999"/>
    </location>
</feature>
<keyword evidence="3" id="KW-1133">Transmembrane helix</keyword>
<dbReference type="GO" id="GO:0015074">
    <property type="term" value="P:DNA integration"/>
    <property type="evidence" value="ECO:0007669"/>
    <property type="project" value="InterPro"/>
</dbReference>
<keyword evidence="3" id="KW-0812">Transmembrane</keyword>
<sequence>MCTVGESKVTICGPPAQATNLLQQILGLGGGYPRPSSPRDSEGSFDLVSSRSVSAAPTSLPAPREETRAEIEATFDICPTRLLDASSRLSGSSLSGEERIKRAWKAGQWAKAGEVGRIRSPNRTPQLDLRPRFFAVVRARGITTPTLCRSSGTYWGIVGGITHGFPSELESKAYFAGASITEFDQVDGGNAETEDGVLGPSFVVRVPAVIYEGGIFSPTGEEVDAMVIDCKSDILRSMRHFYHQEEIIYNFDEDSPYAFPSIDSLLPRIREWVAQSAETRAAFYTPAEEEEEEPLPAGPQPKRRAPGKASPSVGGARPKRVTTTSLAADMKGLMDVLPTISKQLTEISARQSVLEQRIAVPSKTSAPALGQTLSQSLAIPPPPISDLARSLMPPPRTQSKQNLGLLASPSMAKPADLVELESEKQAEDQTSGQTSDSALAKAVLAQSQALTTLVAQIAGASSDPMSELTGASMGSGTRGAATRVRLQAELAQHKGSFFQSVMQSMCRRMAPTSSATLTAEEMLQRGISGVRYLERFGGYGRTRDLGQLQYQVMMIFDFLMAENIPAAMDGVALLAVTLEQASLDGGRMELATLLCLQEDPPSSIFMQRQLASTSRAKSFAPLADQRWVTCALAFLTEMEVIAAKRAEMSAGPKGSFETTSEASVAAPKAKPKGAPKRKGKGKGTDKAEEVVDEMPYKVFLASLALFHCRMAGTTSFANHSIPSACRSGPELGACLFQLEKFLENHPELSQSYVQHKPVTFSEDPQLLPTAEFPELAPYKSLKANRLKLVGTGAWPMADFLSGPLWLPFQEPRFLLHGKPDDFQVWPSFKSEDKDENLRLAALWDAKGLLRLAKEPIQRDHFSKVFNAFKNETTDRQIGDRRIPNSRELSIDGPSHFLPPGFMLANLRTEPYEEQLIGSVTDRRDFYHQAKVSEERARSNMLFFSYDGAALKDFHAFKEVQVQKQTKAGREQVGDGFEEKFGDQQPQRKDGEWRATERQPASEGAFHFPLGKKFEGLIIDDYFAIGCEPVGTSSLNSFAATALARAREVYDKAGLEGSPEKDVEAQKVFKAAGAEIISSDEAVAAGLTTVAAPLAKRIALSTLSLRAARLGSITPKLAARLAGSWTSVLLYRRCMTSAVDGFFKLGSEAEKCGSNVAFPLQRGIAQELSILAALAPLAVSNVAVKYNPKIYASDASLGLGAVVATKAEPEVVETLWLGSDKRGCYTRLDGPNLALLAAAGEEVHEGFDFGPPEHPKKGLLLYFDFVEFFGGSGRVSACMKDLGFTVAPCLDLSASKHYNMTDSRLLEWCLYMIEEGRFRSFLTEPPCTSFSPAAHPAVRSYSQPEGFNRLCPKTRLGNQLAFRSFVLLRHGRRFRRPCGKEQPRLSKMAWMAAWKAMLKLGFEEAVIASCQFESIHKKEFRFLLYMLCAQRLERRCPGGHEHVKIEGSLTEGFARALRRLKLLEEEEEIDVSGHESIAVNDILQSSTWRTEKKWHWKRKSHINILEAHAGLGVLTAAAADLPDSRCLGLLDSRVAKGALAKGRSSSTGLQKTCKKSAAIQLAFGLYPGWCFAPTRLNVADDPTRRCALRSPSLLCITKKLSAAQLQAVHSHLLSRWAANWSRLVILLIICQSPSEATSTLLPDQKPNWISDLASAGSLLRVFLVALLDFEPPSIDLPALPSFNISSPQPYLLWTLCIGLVTIFLASCGSVGLRGSFGRGCPSVKGAPGRLLWILICGFWVADAMAPQTALERGRAERRSGNNLIATRVARHDTLERREKLLTDFRVWLHDQHKVHLSLLLTAKPPDAEEICKWLISYGQEMYLSGKAYGKFAETINAVSAARPVVRKQLAGAWDPAFAWLTDEPSEHHPALPLSILLAMLALALMWGWPLEAAVLSLTWCGICRIGEVLIAQRCDLILPCDSAPGVTFGLLRIKTPKTRGRAARHQAARIDPPDILKLLTAVYAKAPPTSLLWPFSASTLRKRFSNLLSGLGLQTTKINGRRPFDLGSLRPGGATHLLLTTEDSELVRRRGRWVTGKVMEIYLQEILYTTFAEKLDWKTRVKVTQLAGNFPRLLDCASDFLNSAIPPQTWWRLFQASDNEEHGEERG</sequence>
<name>A0A9P1DHT2_9DINO</name>
<feature type="region of interest" description="Disordered" evidence="2">
    <location>
        <begin position="29"/>
        <end position="66"/>
    </location>
</feature>
<keyword evidence="1" id="KW-0233">DNA recombination</keyword>
<feature type="transmembrane region" description="Helical" evidence="3">
    <location>
        <begin position="1730"/>
        <end position="1749"/>
    </location>
</feature>
<keyword evidence="3" id="KW-0472">Membrane</keyword>
<feature type="region of interest" description="Disordered" evidence="2">
    <location>
        <begin position="284"/>
        <end position="319"/>
    </location>
</feature>
<comment type="caution">
    <text evidence="4">The sequence shown here is derived from an EMBL/GenBank/DDBJ whole genome shotgun (WGS) entry which is preliminary data.</text>
</comment>
<dbReference type="InterPro" id="IPR013762">
    <property type="entry name" value="Integrase-like_cat_sf"/>
</dbReference>
<feature type="compositionally biased region" description="Polar residues" evidence="2">
    <location>
        <begin position="47"/>
        <end position="57"/>
    </location>
</feature>
<feature type="region of interest" description="Disordered" evidence="2">
    <location>
        <begin position="651"/>
        <end position="686"/>
    </location>
</feature>
<dbReference type="GO" id="GO:0006310">
    <property type="term" value="P:DNA recombination"/>
    <property type="evidence" value="ECO:0007669"/>
    <property type="project" value="UniProtKB-KW"/>
</dbReference>
<dbReference type="EMBL" id="CAMXCT010004680">
    <property type="protein sequence ID" value="CAI4009960.1"/>
    <property type="molecule type" value="Genomic_DNA"/>
</dbReference>